<evidence type="ECO:0000313" key="10">
    <source>
        <dbReference type="Proteomes" id="UP000032809"/>
    </source>
</evidence>
<dbReference type="Gene3D" id="2.40.50.100">
    <property type="match status" value="1"/>
</dbReference>
<dbReference type="Pfam" id="PF00005">
    <property type="entry name" value="ABC_tran"/>
    <property type="match status" value="1"/>
</dbReference>
<dbReference type="InterPro" id="IPR003593">
    <property type="entry name" value="AAA+_ATPase"/>
</dbReference>
<comment type="catalytic activity">
    <reaction evidence="7">
        <text>ATP + H2O + polyamine-[polyamine-binding protein]Side 1 = ADP + phosphate + polyamineSide 2 + [polyamine-binding protein]Side 1.</text>
        <dbReference type="EC" id="7.6.2.11"/>
    </reaction>
</comment>
<keyword evidence="6 7" id="KW-0472">Membrane</keyword>
<name>A0A0C7P269_DEFTU</name>
<dbReference type="KEGG" id="dtn:DTL3_1026"/>
<feature type="domain" description="ABC transporter" evidence="8">
    <location>
        <begin position="3"/>
        <end position="237"/>
    </location>
</feature>
<comment type="similarity">
    <text evidence="7">Belongs to the ABC transporter superfamily. Spermidine/putrescine importer (TC 3.A.1.11.1) family.</text>
</comment>
<gene>
    <name evidence="9" type="primary">fbpC</name>
    <name evidence="7" type="synonym">potA</name>
    <name evidence="9" type="ORF">DTL3_1026</name>
</gene>
<protein>
    <recommendedName>
        <fullName evidence="7">Spermidine/putrescine import ATP-binding protein PotA</fullName>
        <ecNumber evidence="7">7.6.2.11</ecNumber>
    </recommendedName>
</protein>
<dbReference type="InterPro" id="IPR005893">
    <property type="entry name" value="PotA-like"/>
</dbReference>
<evidence type="ECO:0000256" key="7">
    <source>
        <dbReference type="RuleBase" id="RU364083"/>
    </source>
</evidence>
<evidence type="ECO:0000256" key="6">
    <source>
        <dbReference type="ARBA" id="ARBA00023136"/>
    </source>
</evidence>
<dbReference type="FunFam" id="3.40.50.300:FF:000042">
    <property type="entry name" value="Maltose/maltodextrin ABC transporter, ATP-binding protein"/>
    <property type="match status" value="1"/>
</dbReference>
<dbReference type="EC" id="7.6.2.11" evidence="7"/>
<dbReference type="InterPro" id="IPR008995">
    <property type="entry name" value="Mo/tungstate-bd_C_term_dom"/>
</dbReference>
<evidence type="ECO:0000256" key="3">
    <source>
        <dbReference type="ARBA" id="ARBA00022741"/>
    </source>
</evidence>
<dbReference type="SUPFAM" id="SSF52540">
    <property type="entry name" value="P-loop containing nucleoside triphosphate hydrolases"/>
    <property type="match status" value="1"/>
</dbReference>
<dbReference type="Proteomes" id="UP000032809">
    <property type="component" value="Chromosome I"/>
</dbReference>
<dbReference type="InterPro" id="IPR003439">
    <property type="entry name" value="ABC_transporter-like_ATP-bd"/>
</dbReference>
<dbReference type="InterPro" id="IPR050093">
    <property type="entry name" value="ABC_SmlMolc_Importer"/>
</dbReference>
<dbReference type="InterPro" id="IPR027417">
    <property type="entry name" value="P-loop_NTPase"/>
</dbReference>
<keyword evidence="2 7" id="KW-1003">Cell membrane</keyword>
<dbReference type="PANTHER" id="PTHR42781:SF4">
    <property type="entry name" value="SPERMIDINE_PUTRESCINE IMPORT ATP-BINDING PROTEIN POTA"/>
    <property type="match status" value="1"/>
</dbReference>
<dbReference type="GO" id="GO:0005524">
    <property type="term" value="F:ATP binding"/>
    <property type="evidence" value="ECO:0007669"/>
    <property type="project" value="UniProtKB-KW"/>
</dbReference>
<dbReference type="AlphaFoldDB" id="A0A0C7P269"/>
<dbReference type="NCBIfam" id="TIGR01187">
    <property type="entry name" value="potA"/>
    <property type="match status" value="1"/>
</dbReference>
<dbReference type="OrthoDB" id="9802264at2"/>
<dbReference type="STRING" id="1006576.DTL3_1026"/>
<evidence type="ECO:0000256" key="4">
    <source>
        <dbReference type="ARBA" id="ARBA00022840"/>
    </source>
</evidence>
<dbReference type="InterPro" id="IPR013611">
    <property type="entry name" value="Transp-assoc_OB_typ2"/>
</dbReference>
<dbReference type="SUPFAM" id="SSF50331">
    <property type="entry name" value="MOP-like"/>
    <property type="match status" value="1"/>
</dbReference>
<evidence type="ECO:0000256" key="2">
    <source>
        <dbReference type="ARBA" id="ARBA00022475"/>
    </source>
</evidence>
<dbReference type="HOGENOM" id="CLU_000604_1_1_0"/>
<keyword evidence="1 7" id="KW-0813">Transport</keyword>
<keyword evidence="4 7" id="KW-0067">ATP-binding</keyword>
<keyword evidence="5 7" id="KW-1278">Translocase</keyword>
<proteinExistence type="inferred from homology"/>
<dbReference type="GO" id="GO:0015417">
    <property type="term" value="F:ABC-type polyamine transporter activity"/>
    <property type="evidence" value="ECO:0007669"/>
    <property type="project" value="UniProtKB-EC"/>
</dbReference>
<comment type="function">
    <text evidence="7">Part of the ABC transporter complex PotABCD involved in spermidine/putrescine import. Responsible for energy coupling to the transport system.</text>
</comment>
<dbReference type="InterPro" id="IPR017871">
    <property type="entry name" value="ABC_transporter-like_CS"/>
</dbReference>
<dbReference type="Gene3D" id="3.40.50.300">
    <property type="entry name" value="P-loop containing nucleotide triphosphate hydrolases"/>
    <property type="match status" value="1"/>
</dbReference>
<accession>A0A0C7P269</accession>
<sequence>MSLELKNIYKVFKSENTETVAVKDFSLKIEKGQLVTLLGPSGCGKTTTLRMIAGFETPTSGKIFLEGKDITNDPPNKRDISMVFQSYALFPHMTVKENIEFGLKIKKLPKNAIEEKVRSIISLTGLEGMENRRPDQISGGQQQRVALARSLVMEPKVLLFDEPLSNLDAKLRESMRSEIRRIQKELNITSVYVTHDQTEAMSISDIIIVMNKGEIMQVGNPFDIYSYPLNRFVADFIGKVNFIEGEVVKKNENYYEVYNKELNKTFVGISKKNLQINENVLIALRPEALTYEKKENSISGIIKKVVYLGSQVEYEFETEHNKIINGILFNPVENKIPQVNEKINLYFGLKASWLIKSKE</sequence>
<comment type="subunit">
    <text evidence="7">The complex is composed of two ATP-binding proteins (PotA), two transmembrane proteins (PotB and PotC) and a solute-binding protein (PotD).</text>
</comment>
<dbReference type="SMART" id="SM00382">
    <property type="entry name" value="AAA"/>
    <property type="match status" value="1"/>
</dbReference>
<dbReference type="Pfam" id="PF08402">
    <property type="entry name" value="TOBE_2"/>
    <property type="match status" value="1"/>
</dbReference>
<dbReference type="RefSeq" id="WP_045087805.1">
    <property type="nucleotide sequence ID" value="NZ_LN824141.1"/>
</dbReference>
<dbReference type="PROSITE" id="PS00211">
    <property type="entry name" value="ABC_TRANSPORTER_1"/>
    <property type="match status" value="1"/>
</dbReference>
<evidence type="ECO:0000259" key="8">
    <source>
        <dbReference type="PROSITE" id="PS50893"/>
    </source>
</evidence>
<evidence type="ECO:0000256" key="1">
    <source>
        <dbReference type="ARBA" id="ARBA00022448"/>
    </source>
</evidence>
<keyword evidence="10" id="KW-1185">Reference proteome</keyword>
<organism evidence="9 10">
    <name type="scientific">Defluviitoga tunisiensis</name>
    <dbReference type="NCBI Taxonomy" id="1006576"/>
    <lineage>
        <taxon>Bacteria</taxon>
        <taxon>Thermotogati</taxon>
        <taxon>Thermotogota</taxon>
        <taxon>Thermotogae</taxon>
        <taxon>Petrotogales</taxon>
        <taxon>Petrotogaceae</taxon>
        <taxon>Defluviitoga</taxon>
    </lineage>
</organism>
<dbReference type="EMBL" id="LN824141">
    <property type="protein sequence ID" value="CEP78330.1"/>
    <property type="molecule type" value="Genomic_DNA"/>
</dbReference>
<dbReference type="GO" id="GO:0016887">
    <property type="term" value="F:ATP hydrolysis activity"/>
    <property type="evidence" value="ECO:0007669"/>
    <property type="project" value="InterPro"/>
</dbReference>
<dbReference type="GO" id="GO:0043190">
    <property type="term" value="C:ATP-binding cassette (ABC) transporter complex"/>
    <property type="evidence" value="ECO:0007669"/>
    <property type="project" value="InterPro"/>
</dbReference>
<evidence type="ECO:0000256" key="5">
    <source>
        <dbReference type="ARBA" id="ARBA00022967"/>
    </source>
</evidence>
<keyword evidence="3 7" id="KW-0547">Nucleotide-binding</keyword>
<dbReference type="PROSITE" id="PS50893">
    <property type="entry name" value="ABC_TRANSPORTER_2"/>
    <property type="match status" value="1"/>
</dbReference>
<reference evidence="10" key="1">
    <citation type="submission" date="2014-11" db="EMBL/GenBank/DDBJ databases">
        <authorList>
            <person name="Wibberg D."/>
        </authorList>
    </citation>
    <scope>NUCLEOTIDE SEQUENCE [LARGE SCALE GENOMIC DNA]</scope>
    <source>
        <strain evidence="10">L3</strain>
    </source>
</reference>
<evidence type="ECO:0000313" key="9">
    <source>
        <dbReference type="EMBL" id="CEP78330.1"/>
    </source>
</evidence>
<dbReference type="PANTHER" id="PTHR42781">
    <property type="entry name" value="SPERMIDINE/PUTRESCINE IMPORT ATP-BINDING PROTEIN POTA"/>
    <property type="match status" value="1"/>
</dbReference>